<keyword evidence="3" id="KW-1185">Reference proteome</keyword>
<organism evidence="2 3">
    <name type="scientific">Porites lobata</name>
    <dbReference type="NCBI Taxonomy" id="104759"/>
    <lineage>
        <taxon>Eukaryota</taxon>
        <taxon>Metazoa</taxon>
        <taxon>Cnidaria</taxon>
        <taxon>Anthozoa</taxon>
        <taxon>Hexacorallia</taxon>
        <taxon>Scleractinia</taxon>
        <taxon>Fungiina</taxon>
        <taxon>Poritidae</taxon>
        <taxon>Porites</taxon>
    </lineage>
</organism>
<dbReference type="Proteomes" id="UP001159405">
    <property type="component" value="Unassembled WGS sequence"/>
</dbReference>
<protein>
    <submittedName>
        <fullName evidence="2">Uncharacterized protein</fullName>
    </submittedName>
</protein>
<name>A0ABN8NNJ9_9CNID</name>
<accession>A0ABN8NNJ9</accession>
<evidence type="ECO:0000313" key="3">
    <source>
        <dbReference type="Proteomes" id="UP001159405"/>
    </source>
</evidence>
<keyword evidence="1" id="KW-0812">Transmembrane</keyword>
<keyword evidence="1" id="KW-1133">Transmembrane helix</keyword>
<reference evidence="2 3" key="1">
    <citation type="submission" date="2022-05" db="EMBL/GenBank/DDBJ databases">
        <authorList>
            <consortium name="Genoscope - CEA"/>
            <person name="William W."/>
        </authorList>
    </citation>
    <scope>NUCLEOTIDE SEQUENCE [LARGE SCALE GENOMIC DNA]</scope>
</reference>
<keyword evidence="1" id="KW-0472">Membrane</keyword>
<comment type="caution">
    <text evidence="2">The sequence shown here is derived from an EMBL/GenBank/DDBJ whole genome shotgun (WGS) entry which is preliminary data.</text>
</comment>
<evidence type="ECO:0000256" key="1">
    <source>
        <dbReference type="SAM" id="Phobius"/>
    </source>
</evidence>
<evidence type="ECO:0000313" key="2">
    <source>
        <dbReference type="EMBL" id="CAH3111210.1"/>
    </source>
</evidence>
<feature type="transmembrane region" description="Helical" evidence="1">
    <location>
        <begin position="136"/>
        <end position="155"/>
    </location>
</feature>
<gene>
    <name evidence="2" type="ORF">PLOB_00019872</name>
</gene>
<proteinExistence type="predicted"/>
<sequence>MQNWRTLAPMLKVSRKSLKPNRLQRNLVFTLTTAKKIHRPKATLFNNAKSEGRMEFPDHQVKFYQNEASLDKVPGKLETMTSKQRLDFLVASPHSYRDESAQHYKRDENNSQQPGFTNITAIKGKGLHQGTREQKMLSAVILNSYLFCLMIYPYLDLFLK</sequence>
<dbReference type="EMBL" id="CALNXK010000023">
    <property type="protein sequence ID" value="CAH3111210.1"/>
    <property type="molecule type" value="Genomic_DNA"/>
</dbReference>